<name>A0A6I2RH70_FLAPL</name>
<dbReference type="RefSeq" id="WP_131971825.1">
    <property type="nucleotide sequence ID" value="NZ_BAABXT010000001.1"/>
</dbReference>
<dbReference type="Proteomes" id="UP000429811">
    <property type="component" value="Unassembled WGS sequence"/>
</dbReference>
<gene>
    <name evidence="2" type="ORF">GKE90_15545</name>
    <name evidence="1" type="ORF">PNE06_19795</name>
</gene>
<organism evidence="2 3">
    <name type="scientific">Flavonifractor plautii</name>
    <name type="common">Fusobacterium plautii</name>
    <dbReference type="NCBI Taxonomy" id="292800"/>
    <lineage>
        <taxon>Bacteria</taxon>
        <taxon>Bacillati</taxon>
        <taxon>Bacillota</taxon>
        <taxon>Clostridia</taxon>
        <taxon>Eubacteriales</taxon>
        <taxon>Oscillospiraceae</taxon>
        <taxon>Flavonifractor</taxon>
    </lineage>
</organism>
<dbReference type="Proteomes" id="UP001211173">
    <property type="component" value="Unassembled WGS sequence"/>
</dbReference>
<evidence type="ECO:0000313" key="1">
    <source>
        <dbReference type="EMBL" id="MDB7935333.1"/>
    </source>
</evidence>
<proteinExistence type="predicted"/>
<comment type="caution">
    <text evidence="2">The sequence shown here is derived from an EMBL/GenBank/DDBJ whole genome shotgun (WGS) entry which is preliminary data.</text>
</comment>
<dbReference type="EMBL" id="JAQLWV010000042">
    <property type="protein sequence ID" value="MDB7935333.1"/>
    <property type="molecule type" value="Genomic_DNA"/>
</dbReference>
<evidence type="ECO:0000313" key="2">
    <source>
        <dbReference type="EMBL" id="MSB50095.1"/>
    </source>
</evidence>
<sequence length="231" mass="26492">MLQHTYYTAVGHYLCKTDEAGRTYPVVICHQKEYSVDLQEMTLWTALNWRLLDRRQAEQQYQKLARDLIPTPPRSFDDCLSRLCLRGLAAEGKGETGVDALYDLFSDLYILPITRSIPRRVSTFLKMVLLDGVAVSDAAKLLRRDRRSRQEQQIMRLSRQALLSTAELVKCVENRVEDLSTDQKVLDALYGDTETTCDNIGFIMRSSKSVQAVVIAVSNLYLRQQILLERI</sequence>
<evidence type="ECO:0000313" key="3">
    <source>
        <dbReference type="Proteomes" id="UP000429811"/>
    </source>
</evidence>
<dbReference type="AlphaFoldDB" id="A0A6I2RH70"/>
<accession>A0A6I2RH70</accession>
<protein>
    <submittedName>
        <fullName evidence="2">Uncharacterized protein</fullName>
    </submittedName>
</protein>
<reference evidence="1" key="2">
    <citation type="submission" date="2023-01" db="EMBL/GenBank/DDBJ databases">
        <title>Human gut microbiome strain richness.</title>
        <authorList>
            <person name="Chen-Liaw A."/>
        </authorList>
    </citation>
    <scope>NUCLEOTIDE SEQUENCE</scope>
    <source>
        <strain evidence="1">1001287st1_F4_1001285I_161205</strain>
    </source>
</reference>
<dbReference type="EMBL" id="WKPO01000025">
    <property type="protein sequence ID" value="MSB50095.1"/>
    <property type="molecule type" value="Genomic_DNA"/>
</dbReference>
<reference evidence="2 3" key="1">
    <citation type="journal article" date="2019" name="Nat. Med.">
        <title>A library of human gut bacterial isolates paired with longitudinal multiomics data enables mechanistic microbiome research.</title>
        <authorList>
            <person name="Poyet M."/>
            <person name="Groussin M."/>
            <person name="Gibbons S.M."/>
            <person name="Avila-Pacheco J."/>
            <person name="Jiang X."/>
            <person name="Kearney S.M."/>
            <person name="Perrotta A.R."/>
            <person name="Berdy B."/>
            <person name="Zhao S."/>
            <person name="Lieberman T.D."/>
            <person name="Swanson P.K."/>
            <person name="Smith M."/>
            <person name="Roesemann S."/>
            <person name="Alexander J.E."/>
            <person name="Rich S.A."/>
            <person name="Livny J."/>
            <person name="Vlamakis H."/>
            <person name="Clish C."/>
            <person name="Bullock K."/>
            <person name="Deik A."/>
            <person name="Scott J."/>
            <person name="Pierce K.A."/>
            <person name="Xavier R.J."/>
            <person name="Alm E.J."/>
        </authorList>
    </citation>
    <scope>NUCLEOTIDE SEQUENCE [LARGE SCALE GENOMIC DNA]</scope>
    <source>
        <strain evidence="2 3">BIOML-A5</strain>
    </source>
</reference>